<dbReference type="Pfam" id="PF13462">
    <property type="entry name" value="Thioredoxin_4"/>
    <property type="match status" value="1"/>
</dbReference>
<dbReference type="GO" id="GO:0016853">
    <property type="term" value="F:isomerase activity"/>
    <property type="evidence" value="ECO:0007669"/>
    <property type="project" value="UniProtKB-KW"/>
</dbReference>
<evidence type="ECO:0000256" key="4">
    <source>
        <dbReference type="ARBA" id="ARBA00023157"/>
    </source>
</evidence>
<keyword evidence="10" id="KW-1185">Reference proteome</keyword>
<organism evidence="9 10">
    <name type="scientific">Actinoalloteichus caeruleus DSM 43889</name>
    <dbReference type="NCBI Taxonomy" id="1120930"/>
    <lineage>
        <taxon>Bacteria</taxon>
        <taxon>Bacillati</taxon>
        <taxon>Actinomycetota</taxon>
        <taxon>Actinomycetes</taxon>
        <taxon>Pseudonocardiales</taxon>
        <taxon>Pseudonocardiaceae</taxon>
        <taxon>Actinoalloteichus</taxon>
        <taxon>Actinoalloteichus cyanogriseus</taxon>
    </lineage>
</organism>
<keyword evidence="7" id="KW-0472">Membrane</keyword>
<keyword evidence="9" id="KW-0413">Isomerase</keyword>
<reference evidence="9 10" key="2">
    <citation type="submission" date="2022-06" db="EMBL/GenBank/DDBJ databases">
        <title>Genomic Encyclopedia of Type Strains, Phase I: the one thousand microbial genomes (KMG-I) project.</title>
        <authorList>
            <person name="Kyrpides N."/>
        </authorList>
    </citation>
    <scope>NUCLEOTIDE SEQUENCE [LARGE SCALE GENOMIC DNA]</scope>
    <source>
        <strain evidence="9 10">DSM 43889</strain>
    </source>
</reference>
<keyword evidence="4" id="KW-1015">Disulfide bond</keyword>
<evidence type="ECO:0000256" key="1">
    <source>
        <dbReference type="ARBA" id="ARBA00005791"/>
    </source>
</evidence>
<evidence type="ECO:0000256" key="6">
    <source>
        <dbReference type="SAM" id="MobiDB-lite"/>
    </source>
</evidence>
<comment type="caution">
    <text evidence="9">The sequence shown here is derived from an EMBL/GenBank/DDBJ whole genome shotgun (WGS) entry which is preliminary data.</text>
</comment>
<evidence type="ECO:0000259" key="8">
    <source>
        <dbReference type="Pfam" id="PF13462"/>
    </source>
</evidence>
<feature type="transmembrane region" description="Helical" evidence="7">
    <location>
        <begin position="36"/>
        <end position="56"/>
    </location>
</feature>
<keyword evidence="7" id="KW-0812">Transmembrane</keyword>
<evidence type="ECO:0000313" key="9">
    <source>
        <dbReference type="EMBL" id="MCP2332201.1"/>
    </source>
</evidence>
<evidence type="ECO:0000313" key="10">
    <source>
        <dbReference type="Proteomes" id="UP000791080"/>
    </source>
</evidence>
<feature type="region of interest" description="Disordered" evidence="6">
    <location>
        <begin position="1"/>
        <end position="24"/>
    </location>
</feature>
<dbReference type="EMBL" id="AUBJ02000001">
    <property type="protein sequence ID" value="MCP2332201.1"/>
    <property type="molecule type" value="Genomic_DNA"/>
</dbReference>
<name>A0ABT1JKD4_ACTCY</name>
<dbReference type="Proteomes" id="UP000791080">
    <property type="component" value="Unassembled WGS sequence"/>
</dbReference>
<protein>
    <submittedName>
        <fullName evidence="9">Protein-disulfide isomerase</fullName>
    </submittedName>
</protein>
<proteinExistence type="inferred from homology"/>
<reference evidence="9 10" key="1">
    <citation type="submission" date="2013-07" db="EMBL/GenBank/DDBJ databases">
        <authorList>
            <consortium name="DOE Joint Genome Institute"/>
            <person name="Reeve W."/>
            <person name="Huntemann M."/>
            <person name="Han J."/>
            <person name="Chen A."/>
            <person name="Kyrpides N."/>
            <person name="Mavromatis K."/>
            <person name="Markowitz V."/>
            <person name="Palaniappan K."/>
            <person name="Ivanova N."/>
            <person name="Schaumberg A."/>
            <person name="Pati A."/>
            <person name="Liolios K."/>
            <person name="Nordberg H.P."/>
            <person name="Cantor M.N."/>
            <person name="Hua S.X."/>
            <person name="Woyke T."/>
        </authorList>
    </citation>
    <scope>NUCLEOTIDE SEQUENCE [LARGE SCALE GENOMIC DNA]</scope>
    <source>
        <strain evidence="9 10">DSM 43889</strain>
    </source>
</reference>
<dbReference type="PANTHER" id="PTHR13887">
    <property type="entry name" value="GLUTATHIONE S-TRANSFERASE KAPPA"/>
    <property type="match status" value="1"/>
</dbReference>
<dbReference type="InterPro" id="IPR036249">
    <property type="entry name" value="Thioredoxin-like_sf"/>
</dbReference>
<keyword evidence="2" id="KW-0732">Signal</keyword>
<accession>A0ABT1JKD4</accession>
<keyword evidence="7" id="KW-1133">Transmembrane helix</keyword>
<dbReference type="InterPro" id="IPR012336">
    <property type="entry name" value="Thioredoxin-like_fold"/>
</dbReference>
<comment type="similarity">
    <text evidence="1">Belongs to the thioredoxin family. DsbA subfamily.</text>
</comment>
<evidence type="ECO:0000256" key="2">
    <source>
        <dbReference type="ARBA" id="ARBA00022729"/>
    </source>
</evidence>
<dbReference type="Gene3D" id="3.40.30.10">
    <property type="entry name" value="Glutaredoxin"/>
    <property type="match status" value="1"/>
</dbReference>
<evidence type="ECO:0000256" key="7">
    <source>
        <dbReference type="SAM" id="Phobius"/>
    </source>
</evidence>
<evidence type="ECO:0000256" key="3">
    <source>
        <dbReference type="ARBA" id="ARBA00023002"/>
    </source>
</evidence>
<dbReference type="SUPFAM" id="SSF52833">
    <property type="entry name" value="Thioredoxin-like"/>
    <property type="match status" value="1"/>
</dbReference>
<gene>
    <name evidence="9" type="ORF">G443_002471</name>
</gene>
<feature type="domain" description="Thioredoxin-like fold" evidence="8">
    <location>
        <begin position="87"/>
        <end position="250"/>
    </location>
</feature>
<keyword evidence="5" id="KW-0676">Redox-active center</keyword>
<dbReference type="PANTHER" id="PTHR13887:SF14">
    <property type="entry name" value="DISULFIDE BOND FORMATION PROTEIN D"/>
    <property type="match status" value="1"/>
</dbReference>
<keyword evidence="3" id="KW-0560">Oxidoreductase</keyword>
<evidence type="ECO:0000256" key="5">
    <source>
        <dbReference type="ARBA" id="ARBA00023284"/>
    </source>
</evidence>
<sequence length="263" mass="27953">MDVGGAERNARKKRQANQGAKAVSAARASNRNAKPVVVGVVVVLVVAAVIIGGVLFTRNQDQQQAEQSIPAGSASVDFAAQRDGAVVVAGEDTAPVTIDLYEDFLCPGCGAFEEAYAERIESEIAQGNLQVRYHMLPFLDAASDPAGYSGDAANATLCAADAGQFPDYHASLFAAQPTEGRRGYDADQFVELGRDLGIEGDEFATCVREGEHRAEVDAEMEDIPNRGYLLQDGSFGTPTVAVGERMIDWGQPDWLDQVLASGR</sequence>